<dbReference type="AlphaFoldDB" id="A0A2A9NDQ2"/>
<dbReference type="Gene3D" id="6.20.130.10">
    <property type="match status" value="1"/>
</dbReference>
<feature type="non-terminal residue" evidence="1">
    <location>
        <position position="92"/>
    </location>
</feature>
<dbReference type="Proteomes" id="UP000242287">
    <property type="component" value="Unassembled WGS sequence"/>
</dbReference>
<reference evidence="1 2" key="1">
    <citation type="submission" date="2014-02" db="EMBL/GenBank/DDBJ databases">
        <title>Transposable element dynamics among asymbiotic and ectomycorrhizal Amanita fungi.</title>
        <authorList>
            <consortium name="DOE Joint Genome Institute"/>
            <person name="Hess J."/>
            <person name="Skrede I."/>
            <person name="Wolfe B."/>
            <person name="LaButti K."/>
            <person name="Ohm R.A."/>
            <person name="Grigoriev I.V."/>
            <person name="Pringle A."/>
        </authorList>
    </citation>
    <scope>NUCLEOTIDE SEQUENCE [LARGE SCALE GENOMIC DNA]</scope>
    <source>
        <strain evidence="1 2">SKay4041</strain>
    </source>
</reference>
<sequence>RNVSSSPYGRTHVWRRRAPVLPNPVVPKFPQVVIRSDGTTFTHWTTSPRSRIRLTRDTTNNPVWNTRLWLSEQGMEDDENATGRLGRFNRRF</sequence>
<keyword evidence="2" id="KW-1185">Reference proteome</keyword>
<dbReference type="PANTHER" id="PTHR28174">
    <property type="entry name" value="54S RIBOSOMAL PROTEIN L36, MITOCHONDRIAL"/>
    <property type="match status" value="1"/>
</dbReference>
<evidence type="ECO:0000313" key="1">
    <source>
        <dbReference type="EMBL" id="PFH45852.1"/>
    </source>
</evidence>
<dbReference type="GO" id="GO:0005762">
    <property type="term" value="C:mitochondrial large ribosomal subunit"/>
    <property type="evidence" value="ECO:0007669"/>
    <property type="project" value="InterPro"/>
</dbReference>
<dbReference type="GO" id="GO:0032543">
    <property type="term" value="P:mitochondrial translation"/>
    <property type="evidence" value="ECO:0007669"/>
    <property type="project" value="InterPro"/>
</dbReference>
<dbReference type="OrthoDB" id="5587740at2759"/>
<proteinExistence type="predicted"/>
<evidence type="ECO:0000313" key="2">
    <source>
        <dbReference type="Proteomes" id="UP000242287"/>
    </source>
</evidence>
<protein>
    <submittedName>
        <fullName evidence="1">Uncharacterized protein</fullName>
    </submittedName>
</protein>
<dbReference type="EMBL" id="KZ302278">
    <property type="protein sequence ID" value="PFH45852.1"/>
    <property type="molecule type" value="Genomic_DNA"/>
</dbReference>
<organism evidence="1 2">
    <name type="scientific">Amanita thiersii Skay4041</name>
    <dbReference type="NCBI Taxonomy" id="703135"/>
    <lineage>
        <taxon>Eukaryota</taxon>
        <taxon>Fungi</taxon>
        <taxon>Dikarya</taxon>
        <taxon>Basidiomycota</taxon>
        <taxon>Agaricomycotina</taxon>
        <taxon>Agaricomycetes</taxon>
        <taxon>Agaricomycetidae</taxon>
        <taxon>Agaricales</taxon>
        <taxon>Pluteineae</taxon>
        <taxon>Amanitaceae</taxon>
        <taxon>Amanita</taxon>
    </lineage>
</organism>
<gene>
    <name evidence="1" type="ORF">AMATHDRAFT_100249</name>
</gene>
<accession>A0A2A9NDQ2</accession>
<dbReference type="STRING" id="703135.A0A2A9NDQ2"/>
<feature type="non-terminal residue" evidence="1">
    <location>
        <position position="1"/>
    </location>
</feature>
<dbReference type="PANTHER" id="PTHR28174:SF1">
    <property type="entry name" value="LARGE RIBOSOMAL SUBUNIT PROTEIN BL31M"/>
    <property type="match status" value="1"/>
</dbReference>
<dbReference type="InterPro" id="IPR034600">
    <property type="entry name" value="Ribosomal_bL31m"/>
</dbReference>
<name>A0A2A9NDQ2_9AGAR</name>
<dbReference type="GO" id="GO:0003735">
    <property type="term" value="F:structural constituent of ribosome"/>
    <property type="evidence" value="ECO:0007669"/>
    <property type="project" value="InterPro"/>
</dbReference>